<dbReference type="Proteomes" id="UP000008963">
    <property type="component" value="Chromosome"/>
</dbReference>
<evidence type="ECO:0000313" key="2">
    <source>
        <dbReference type="Proteomes" id="UP000008963"/>
    </source>
</evidence>
<sequence length="84" mass="9877">MKSDEEKSLLTLSKNKLPRKFEVLQAEILLFKSKEELVSESAPFDRLSFENDKIVRNSPKLKKRSHLRLVVHEENLPDNVLKFQ</sequence>
<dbReference type="HOGENOM" id="CLU_2522930_0_0_7"/>
<organism evidence="1 2">
    <name type="scientific">Halobacteriovorax marinus (strain ATCC BAA-682 / DSM 15412 / SJ)</name>
    <name type="common">Bacteriovorax marinus</name>
    <dbReference type="NCBI Taxonomy" id="862908"/>
    <lineage>
        <taxon>Bacteria</taxon>
        <taxon>Pseudomonadati</taxon>
        <taxon>Bdellovibrionota</taxon>
        <taxon>Bacteriovoracia</taxon>
        <taxon>Bacteriovoracales</taxon>
        <taxon>Halobacteriovoraceae</taxon>
        <taxon>Halobacteriovorax</taxon>
    </lineage>
</organism>
<accession>E1X4H6</accession>
<keyword evidence="2" id="KW-1185">Reference proteome</keyword>
<dbReference type="RefSeq" id="WP_014243193.1">
    <property type="nucleotide sequence ID" value="NC_016620.1"/>
</dbReference>
<dbReference type="STRING" id="862908.BMS_0493"/>
<proteinExistence type="predicted"/>
<reference evidence="2" key="1">
    <citation type="journal article" date="2013" name="ISME J.">
        <title>A small predatory core genome in the divergent marine Bacteriovorax marinus SJ and the terrestrial Bdellovibrio bacteriovorus.</title>
        <authorList>
            <person name="Crossman L.C."/>
            <person name="Chen H."/>
            <person name="Cerdeno-Tarraga A.M."/>
            <person name="Brooks K."/>
            <person name="Quail M.A."/>
            <person name="Pineiro S.A."/>
            <person name="Hobley L."/>
            <person name="Sockett R.E."/>
            <person name="Bentley S.D."/>
            <person name="Parkhill J."/>
            <person name="Williams H.N."/>
            <person name="Stine O.C."/>
        </authorList>
    </citation>
    <scope>NUCLEOTIDE SEQUENCE [LARGE SCALE GENOMIC DNA]</scope>
    <source>
        <strain evidence="2">ATCC BAA-682 / DSM 15412 / SJ</strain>
    </source>
</reference>
<gene>
    <name evidence="1" type="ordered locus">BMS_0493</name>
</gene>
<protein>
    <submittedName>
        <fullName evidence="1">Uncharacterized protein</fullName>
    </submittedName>
</protein>
<dbReference type="PATRIC" id="fig|862908.3.peg.471"/>
<name>E1X4H6_HALMS</name>
<evidence type="ECO:0000313" key="1">
    <source>
        <dbReference type="EMBL" id="CBW25406.1"/>
    </source>
</evidence>
<dbReference type="AlphaFoldDB" id="E1X4H6"/>
<dbReference type="KEGG" id="bmx:BMS_0493"/>
<dbReference type="EMBL" id="FQ312005">
    <property type="protein sequence ID" value="CBW25406.1"/>
    <property type="molecule type" value="Genomic_DNA"/>
</dbReference>